<dbReference type="EMBL" id="CABITT030000006">
    <property type="protein sequence ID" value="VVB08720.1"/>
    <property type="molecule type" value="Genomic_DNA"/>
</dbReference>
<proteinExistence type="predicted"/>
<evidence type="ECO:0000256" key="1">
    <source>
        <dbReference type="SAM" id="MobiDB-lite"/>
    </source>
</evidence>
<organism evidence="2 3">
    <name type="scientific">Arabis nemorensis</name>
    <dbReference type="NCBI Taxonomy" id="586526"/>
    <lineage>
        <taxon>Eukaryota</taxon>
        <taxon>Viridiplantae</taxon>
        <taxon>Streptophyta</taxon>
        <taxon>Embryophyta</taxon>
        <taxon>Tracheophyta</taxon>
        <taxon>Spermatophyta</taxon>
        <taxon>Magnoliopsida</taxon>
        <taxon>eudicotyledons</taxon>
        <taxon>Gunneridae</taxon>
        <taxon>Pentapetalae</taxon>
        <taxon>rosids</taxon>
        <taxon>malvids</taxon>
        <taxon>Brassicales</taxon>
        <taxon>Brassicaceae</taxon>
        <taxon>Arabideae</taxon>
        <taxon>Arabis</taxon>
    </lineage>
</organism>
<dbReference type="OrthoDB" id="1113651at2759"/>
<reference evidence="2" key="1">
    <citation type="submission" date="2019-07" db="EMBL/GenBank/DDBJ databases">
        <authorList>
            <person name="Dittberner H."/>
        </authorList>
    </citation>
    <scope>NUCLEOTIDE SEQUENCE [LARGE SCALE GENOMIC DNA]</scope>
</reference>
<feature type="region of interest" description="Disordered" evidence="1">
    <location>
        <begin position="1"/>
        <end position="55"/>
    </location>
</feature>
<protein>
    <submittedName>
        <fullName evidence="2">Uncharacterized protein</fullName>
    </submittedName>
</protein>
<feature type="compositionally biased region" description="Basic and acidic residues" evidence="1">
    <location>
        <begin position="140"/>
        <end position="149"/>
    </location>
</feature>
<accession>A0A565C524</accession>
<evidence type="ECO:0000313" key="2">
    <source>
        <dbReference type="EMBL" id="VVB08720.1"/>
    </source>
</evidence>
<sequence length="267" mass="29428">MRGRGRGVQGRGRGVQGHGNRVREETPAVTKSSREETLAATEESSHNGSQASAHVGHGVDPAVITAAMVEGLRQVFGQQPPPPPPPPAQEFRQDYWRVRDYGNHIDLVERASLTERNIEDENKLLKSGTQKTAKTVEPSRQQHDNRGSTYGKDKGVLCTRCGKSHTGPCMIPLGCASIVVSQDILRRCIGSSWDCRVRQYGQGQYGHVQTNQNREQLPPAPKRQAIAPRAFVAGDHEGVQNQLRVCFNYCRLLIIDGMFEEGISVLV</sequence>
<feature type="compositionally biased region" description="Gly residues" evidence="1">
    <location>
        <begin position="1"/>
        <end position="17"/>
    </location>
</feature>
<comment type="caution">
    <text evidence="2">The sequence shown here is derived from an EMBL/GenBank/DDBJ whole genome shotgun (WGS) entry which is preliminary data.</text>
</comment>
<dbReference type="AlphaFoldDB" id="A0A565C524"/>
<gene>
    <name evidence="2" type="ORF">ANE_LOCUS19164</name>
</gene>
<dbReference type="Proteomes" id="UP000489600">
    <property type="component" value="Unassembled WGS sequence"/>
</dbReference>
<keyword evidence="3" id="KW-1185">Reference proteome</keyword>
<feature type="compositionally biased region" description="Basic and acidic residues" evidence="1">
    <location>
        <begin position="21"/>
        <end position="37"/>
    </location>
</feature>
<evidence type="ECO:0000313" key="3">
    <source>
        <dbReference type="Proteomes" id="UP000489600"/>
    </source>
</evidence>
<name>A0A565C524_9BRAS</name>
<feature type="region of interest" description="Disordered" evidence="1">
    <location>
        <begin position="125"/>
        <end position="149"/>
    </location>
</feature>